<reference evidence="1 2" key="1">
    <citation type="journal article" date="2015" name="Fungal Genet. Biol.">
        <title>Evolution of novel wood decay mechanisms in Agaricales revealed by the genome sequences of Fistulina hepatica and Cylindrobasidium torrendii.</title>
        <authorList>
            <person name="Floudas D."/>
            <person name="Held B.W."/>
            <person name="Riley R."/>
            <person name="Nagy L.G."/>
            <person name="Koehler G."/>
            <person name="Ransdell A.S."/>
            <person name="Younus H."/>
            <person name="Chow J."/>
            <person name="Chiniquy J."/>
            <person name="Lipzen A."/>
            <person name="Tritt A."/>
            <person name="Sun H."/>
            <person name="Haridas S."/>
            <person name="LaButti K."/>
            <person name="Ohm R.A."/>
            <person name="Kues U."/>
            <person name="Blanchette R.A."/>
            <person name="Grigoriev I.V."/>
            <person name="Minto R.E."/>
            <person name="Hibbett D.S."/>
        </authorList>
    </citation>
    <scope>NUCLEOTIDE SEQUENCE [LARGE SCALE GENOMIC DNA]</scope>
    <source>
        <strain evidence="1 2">FP15055 ss-10</strain>
    </source>
</reference>
<dbReference type="EMBL" id="KN880765">
    <property type="protein sequence ID" value="KIY62609.1"/>
    <property type="molecule type" value="Genomic_DNA"/>
</dbReference>
<dbReference type="Proteomes" id="UP000054007">
    <property type="component" value="Unassembled WGS sequence"/>
</dbReference>
<evidence type="ECO:0000313" key="2">
    <source>
        <dbReference type="Proteomes" id="UP000054007"/>
    </source>
</evidence>
<protein>
    <recommendedName>
        <fullName evidence="3">F-box domain-containing protein</fullName>
    </recommendedName>
</protein>
<evidence type="ECO:0008006" key="3">
    <source>
        <dbReference type="Google" id="ProtNLM"/>
    </source>
</evidence>
<dbReference type="OrthoDB" id="3075641at2759"/>
<dbReference type="AlphaFoldDB" id="A0A0D7AXK9"/>
<gene>
    <name evidence="1" type="ORF">CYLTODRAFT_494518</name>
</gene>
<proteinExistence type="predicted"/>
<sequence>MSLPQEIIEIIIGLAVPQGDDKLLNMLDEDIRGMLYNCCLVSHAFLPISRALLWRYIDCSEALAFEALRQYDHLPPLVKILSIDCPRDEPQPEHIEVLTHIEHLVLYGRLEFMPGETTDHIRENWPQLRTITFMEATFDDPSYDVVSLLRDLSMVKEVQFIDNEGTTFDPVEFLAESTWDEPVAQLDSLYFNFSESTLPIMHVVLERPTSIFSVQKLKKLTLSFYGFDIAQESMAMARRLMEAVAPTLQELSFRYPSEIIGQCEPLALAELTGLRRLSFNIYEEQYMRPTETISWWTANLQQALRSKGWSLEEVQVNIVLYADDVRQGIFYPLRNTNAWHALGDVLSRMNVQCLVVRIHRHERVEDEQLAEFESDLRGFLRSCFSLASFSLEKADRFWEAYH</sequence>
<accession>A0A0D7AXK9</accession>
<name>A0A0D7AXK9_9AGAR</name>
<organism evidence="1 2">
    <name type="scientific">Cylindrobasidium torrendii FP15055 ss-10</name>
    <dbReference type="NCBI Taxonomy" id="1314674"/>
    <lineage>
        <taxon>Eukaryota</taxon>
        <taxon>Fungi</taxon>
        <taxon>Dikarya</taxon>
        <taxon>Basidiomycota</taxon>
        <taxon>Agaricomycotina</taxon>
        <taxon>Agaricomycetes</taxon>
        <taxon>Agaricomycetidae</taxon>
        <taxon>Agaricales</taxon>
        <taxon>Marasmiineae</taxon>
        <taxon>Physalacriaceae</taxon>
        <taxon>Cylindrobasidium</taxon>
    </lineage>
</organism>
<evidence type="ECO:0000313" key="1">
    <source>
        <dbReference type="EMBL" id="KIY62609.1"/>
    </source>
</evidence>
<keyword evidence="2" id="KW-1185">Reference proteome</keyword>